<keyword evidence="1" id="KW-1133">Transmembrane helix</keyword>
<keyword evidence="1" id="KW-0472">Membrane</keyword>
<sequence length="148" mass="15834">MVRALPAFHIIVSPLQRLRQDRRAAALIEFALLLPMLLSLVMGVICYGQYIWLAHSVQTAANDAARAIVAGMTASERLTLARAAVATDMASVPELRANQIALAVEEGGARATVKLRVDARALTLLSTGMVPLPEPIIERRAVVALSAL</sequence>
<accession>A0ABX2JER4</accession>
<evidence type="ECO:0000256" key="1">
    <source>
        <dbReference type="SAM" id="Phobius"/>
    </source>
</evidence>
<evidence type="ECO:0000313" key="3">
    <source>
        <dbReference type="EMBL" id="NTS64985.1"/>
    </source>
</evidence>
<dbReference type="RefSeq" id="WP_174193470.1">
    <property type="nucleotide sequence ID" value="NZ_JABULH010000002.1"/>
</dbReference>
<dbReference type="Proteomes" id="UP000621447">
    <property type="component" value="Unassembled WGS sequence"/>
</dbReference>
<comment type="caution">
    <text evidence="3">The sequence shown here is derived from an EMBL/GenBank/DDBJ whole genome shotgun (WGS) entry which is preliminary data.</text>
</comment>
<feature type="transmembrane region" description="Helical" evidence="1">
    <location>
        <begin position="26"/>
        <end position="52"/>
    </location>
</feature>
<keyword evidence="4" id="KW-1185">Reference proteome</keyword>
<dbReference type="Pfam" id="PF07811">
    <property type="entry name" value="TadE"/>
    <property type="match status" value="1"/>
</dbReference>
<name>A0ABX2JER4_9SPHN</name>
<gene>
    <name evidence="3" type="ORF">HRV97_07395</name>
</gene>
<keyword evidence="1" id="KW-0812">Transmembrane</keyword>
<evidence type="ECO:0000259" key="2">
    <source>
        <dbReference type="Pfam" id="PF07811"/>
    </source>
</evidence>
<dbReference type="EMBL" id="JABULH010000002">
    <property type="protein sequence ID" value="NTS64985.1"/>
    <property type="molecule type" value="Genomic_DNA"/>
</dbReference>
<proteinExistence type="predicted"/>
<evidence type="ECO:0000313" key="4">
    <source>
        <dbReference type="Proteomes" id="UP000621447"/>
    </source>
</evidence>
<dbReference type="InterPro" id="IPR012495">
    <property type="entry name" value="TadE-like_dom"/>
</dbReference>
<reference evidence="3 4" key="1">
    <citation type="submission" date="2020-06" db="EMBL/GenBank/DDBJ databases">
        <title>Sphingomonas hominis sp. nov., a member of the Sphingomonas, isolated from the hair of a 22-year-old girl.</title>
        <authorList>
            <person name="Zhang D.-F."/>
            <person name="Cui X.-W."/>
        </authorList>
    </citation>
    <scope>NUCLEOTIDE SEQUENCE [LARGE SCALE GENOMIC DNA]</scope>
    <source>
        <strain evidence="3 4">HHU CXW</strain>
    </source>
</reference>
<organism evidence="3 4">
    <name type="scientific">Sphingomonas hominis</name>
    <dbReference type="NCBI Taxonomy" id="2741495"/>
    <lineage>
        <taxon>Bacteria</taxon>
        <taxon>Pseudomonadati</taxon>
        <taxon>Pseudomonadota</taxon>
        <taxon>Alphaproteobacteria</taxon>
        <taxon>Sphingomonadales</taxon>
        <taxon>Sphingomonadaceae</taxon>
        <taxon>Sphingomonas</taxon>
    </lineage>
</organism>
<protein>
    <submittedName>
        <fullName evidence="3">Pilus assembly protein</fullName>
    </submittedName>
</protein>
<feature type="domain" description="TadE-like" evidence="2">
    <location>
        <begin position="25"/>
        <end position="66"/>
    </location>
</feature>